<proteinExistence type="inferred from homology"/>
<dbReference type="SUPFAM" id="SSF51419">
    <property type="entry name" value="PLP-binding barrel"/>
    <property type="match status" value="1"/>
</dbReference>
<gene>
    <name evidence="3" type="ORF">METZ01_LOCUS18402</name>
</gene>
<dbReference type="HAMAP" id="MF_02087">
    <property type="entry name" value="PLP_homeostasis"/>
    <property type="match status" value="1"/>
</dbReference>
<dbReference type="PIRSF" id="PIRSF004848">
    <property type="entry name" value="YBL036c_PLPDEIII"/>
    <property type="match status" value="1"/>
</dbReference>
<dbReference type="InterPro" id="IPR001608">
    <property type="entry name" value="Ala_racemase_N"/>
</dbReference>
<feature type="domain" description="Alanine racemase N-terminal" evidence="2">
    <location>
        <begin position="27"/>
        <end position="225"/>
    </location>
</feature>
<evidence type="ECO:0000259" key="2">
    <source>
        <dbReference type="Pfam" id="PF01168"/>
    </source>
</evidence>
<protein>
    <recommendedName>
        <fullName evidence="2">Alanine racemase N-terminal domain-containing protein</fullName>
    </recommendedName>
</protein>
<reference evidence="3" key="1">
    <citation type="submission" date="2018-05" db="EMBL/GenBank/DDBJ databases">
        <authorList>
            <person name="Lanie J.A."/>
            <person name="Ng W.-L."/>
            <person name="Kazmierczak K.M."/>
            <person name="Andrzejewski T.M."/>
            <person name="Davidsen T.M."/>
            <person name="Wayne K.J."/>
            <person name="Tettelin H."/>
            <person name="Glass J.I."/>
            <person name="Rusch D."/>
            <person name="Podicherti R."/>
            <person name="Tsui H.-C.T."/>
            <person name="Winkler M.E."/>
        </authorList>
    </citation>
    <scope>NUCLEOTIDE SEQUENCE</scope>
</reference>
<evidence type="ECO:0000313" key="3">
    <source>
        <dbReference type="EMBL" id="SUZ65548.1"/>
    </source>
</evidence>
<organism evidence="3">
    <name type="scientific">marine metagenome</name>
    <dbReference type="NCBI Taxonomy" id="408172"/>
    <lineage>
        <taxon>unclassified sequences</taxon>
        <taxon>metagenomes</taxon>
        <taxon>ecological metagenomes</taxon>
    </lineage>
</organism>
<dbReference type="AlphaFoldDB" id="A0A381PGQ0"/>
<dbReference type="GO" id="GO:0030170">
    <property type="term" value="F:pyridoxal phosphate binding"/>
    <property type="evidence" value="ECO:0007669"/>
    <property type="project" value="InterPro"/>
</dbReference>
<dbReference type="InterPro" id="IPR011078">
    <property type="entry name" value="PyrdxlP_homeostasis"/>
</dbReference>
<dbReference type="CDD" id="cd06824">
    <property type="entry name" value="PLPDE_III_Yggs_like"/>
    <property type="match status" value="1"/>
</dbReference>
<dbReference type="NCBIfam" id="TIGR00044">
    <property type="entry name" value="YggS family pyridoxal phosphate-dependent enzyme"/>
    <property type="match status" value="1"/>
</dbReference>
<dbReference type="Gene3D" id="3.20.20.10">
    <property type="entry name" value="Alanine racemase"/>
    <property type="match status" value="1"/>
</dbReference>
<evidence type="ECO:0000256" key="1">
    <source>
        <dbReference type="ARBA" id="ARBA00022898"/>
    </source>
</evidence>
<dbReference type="PROSITE" id="PS01211">
    <property type="entry name" value="UPF0001"/>
    <property type="match status" value="1"/>
</dbReference>
<sequence>MASIAKNISEVSLKIKGFEESYKRSTGSVSLLAVSKKHSEDKIRQAAAAGIRNFGENYFQEAEQKIKNLTDLDLSWHFIGSIQANKTRKIAAHFDWVHSIDQERIARRLNDQHPESRPLLNVCVQINLSNEKDKSGAELDHAKNLCSVITSLPNLRLRGLMAIPAPLPDLESQRNCFHQLNRAFEALKKSYTSMDTLSMGMTNDFEAAVAEGSTMVRLGSAIFGPRV</sequence>
<dbReference type="PANTHER" id="PTHR10146">
    <property type="entry name" value="PROLINE SYNTHETASE CO-TRANSCRIBED BACTERIAL HOMOLOG PROTEIN"/>
    <property type="match status" value="1"/>
</dbReference>
<dbReference type="EMBL" id="UINC01000961">
    <property type="protein sequence ID" value="SUZ65548.1"/>
    <property type="molecule type" value="Genomic_DNA"/>
</dbReference>
<dbReference type="InterPro" id="IPR029066">
    <property type="entry name" value="PLP-binding_barrel"/>
</dbReference>
<dbReference type="Pfam" id="PF01168">
    <property type="entry name" value="Ala_racemase_N"/>
    <property type="match status" value="1"/>
</dbReference>
<name>A0A381PGQ0_9ZZZZ</name>
<dbReference type="PANTHER" id="PTHR10146:SF14">
    <property type="entry name" value="PYRIDOXAL PHOSPHATE HOMEOSTASIS PROTEIN"/>
    <property type="match status" value="1"/>
</dbReference>
<accession>A0A381PGQ0</accession>
<keyword evidence="1" id="KW-0663">Pyridoxal phosphate</keyword>
<dbReference type="FunFam" id="3.20.20.10:FF:000018">
    <property type="entry name" value="Pyridoxal phosphate homeostasis protein"/>
    <property type="match status" value="1"/>
</dbReference>